<feature type="transmembrane region" description="Helical" evidence="7">
    <location>
        <begin position="385"/>
        <end position="405"/>
    </location>
</feature>
<dbReference type="InterPro" id="IPR050250">
    <property type="entry name" value="Macrolide_Exporter_MacB"/>
</dbReference>
<evidence type="ECO:0000256" key="4">
    <source>
        <dbReference type="ARBA" id="ARBA00022989"/>
    </source>
</evidence>
<dbReference type="PANTHER" id="PTHR30572">
    <property type="entry name" value="MEMBRANE COMPONENT OF TRANSPORTER-RELATED"/>
    <property type="match status" value="1"/>
</dbReference>
<feature type="transmembrane region" description="Helical" evidence="7">
    <location>
        <begin position="20"/>
        <end position="44"/>
    </location>
</feature>
<protein>
    <submittedName>
        <fullName evidence="10">ABC transporter permease</fullName>
    </submittedName>
</protein>
<dbReference type="EMBL" id="JAHQCR010000052">
    <property type="protein sequence ID" value="MBU9722399.1"/>
    <property type="molecule type" value="Genomic_DNA"/>
</dbReference>
<dbReference type="Pfam" id="PF02687">
    <property type="entry name" value="FtsX"/>
    <property type="match status" value="2"/>
</dbReference>
<accession>A0ABS6JXN3</accession>
<organism evidence="10 11">
    <name type="scientific">Evansella alkalicola</name>
    <dbReference type="NCBI Taxonomy" id="745819"/>
    <lineage>
        <taxon>Bacteria</taxon>
        <taxon>Bacillati</taxon>
        <taxon>Bacillota</taxon>
        <taxon>Bacilli</taxon>
        <taxon>Bacillales</taxon>
        <taxon>Bacillaceae</taxon>
        <taxon>Evansella</taxon>
    </lineage>
</organism>
<evidence type="ECO:0000256" key="6">
    <source>
        <dbReference type="ARBA" id="ARBA00038076"/>
    </source>
</evidence>
<evidence type="ECO:0000256" key="2">
    <source>
        <dbReference type="ARBA" id="ARBA00022475"/>
    </source>
</evidence>
<evidence type="ECO:0000313" key="11">
    <source>
        <dbReference type="Proteomes" id="UP000790580"/>
    </source>
</evidence>
<proteinExistence type="inferred from homology"/>
<feature type="transmembrane region" description="Helical" evidence="7">
    <location>
        <begin position="283"/>
        <end position="307"/>
    </location>
</feature>
<reference evidence="10 11" key="1">
    <citation type="submission" date="2021-06" db="EMBL/GenBank/DDBJ databases">
        <title>Bacillus sp. RD4P76, an endophyte from a halophyte.</title>
        <authorList>
            <person name="Sun J.-Q."/>
        </authorList>
    </citation>
    <scope>NUCLEOTIDE SEQUENCE [LARGE SCALE GENOMIC DNA]</scope>
    <source>
        <strain evidence="10 11">JCM 17098</strain>
    </source>
</reference>
<evidence type="ECO:0000259" key="8">
    <source>
        <dbReference type="Pfam" id="PF02687"/>
    </source>
</evidence>
<gene>
    <name evidence="10" type="ORF">KS407_13250</name>
</gene>
<keyword evidence="3 7" id="KW-0812">Transmembrane</keyword>
<feature type="domain" description="ABC3 transporter permease C-terminal" evidence="8">
    <location>
        <begin position="746"/>
        <end position="862"/>
    </location>
</feature>
<evidence type="ECO:0000256" key="1">
    <source>
        <dbReference type="ARBA" id="ARBA00004651"/>
    </source>
</evidence>
<feature type="transmembrane region" description="Helical" evidence="7">
    <location>
        <begin position="832"/>
        <end position="852"/>
    </location>
</feature>
<feature type="domain" description="ABC3 transporter permease C-terminal" evidence="8">
    <location>
        <begin position="290"/>
        <end position="414"/>
    </location>
</feature>
<evidence type="ECO:0000313" key="10">
    <source>
        <dbReference type="EMBL" id="MBU9722399.1"/>
    </source>
</evidence>
<name>A0ABS6JXN3_9BACI</name>
<dbReference type="Proteomes" id="UP000790580">
    <property type="component" value="Unassembled WGS sequence"/>
</dbReference>
<dbReference type="Pfam" id="PF12704">
    <property type="entry name" value="MacB_PCD"/>
    <property type="match status" value="1"/>
</dbReference>
<evidence type="ECO:0000256" key="5">
    <source>
        <dbReference type="ARBA" id="ARBA00023136"/>
    </source>
</evidence>
<comment type="caution">
    <text evidence="10">The sequence shown here is derived from an EMBL/GenBank/DDBJ whole genome shotgun (WGS) entry which is preliminary data.</text>
</comment>
<keyword evidence="4 7" id="KW-1133">Transmembrane helix</keyword>
<dbReference type="PANTHER" id="PTHR30572:SF4">
    <property type="entry name" value="ABC TRANSPORTER PERMEASE YTRF"/>
    <property type="match status" value="1"/>
</dbReference>
<sequence>MNIVNRLTLRHLKENKRRTLVTIIGTIISVAMVTAVATLAVSFLDLMQRGEIENSGEWHVQFNEVNASQIDELRESPLIDDLFIQKDSGFSLLEGSQQDYRPYLFIKNFSEGSFDRFPISIVEGRLPENNGEIIVSREIEAIAGVKFDIGEEIVLEIGDRYSEIEDIYGMDDTFSFRREDGENKETLENITAETFTVVGVMERPNWETPWSPGYTVISYLDEGELTPDTTVRASVIFEKLNRSFYENAEKLAEDNQISLEQVNYNRNLLMYYGVSRNEGAIGALYGISGVIITIIIIGSVALIYNAFAISVSERSRHLGMLSSVGATKRQKRNSVFFEGAVIGLISIPIGIISGIGGIAVTFTFINSIMSDIFATSEKLETVVTSGSILTACIISIITIFISTYLPARKASKISAIDAIRQTTDVKLSRKAVKTSKIVRKLFGMEAEIGLKNLKRNKRKYKVTVFSLVISIILFLSVSYFTHALEKSTGMWLADINYDIQVYLGEDLTAEDELIVEAITQLEDITEFSKIKRMSLSSWVEEEKVSDPLLEMDDGVDHEIKGPEEEYYYQITIHGFNDAYLEEYSEVIGADLARLNDPAQLGAIIIDTISYQDWDTGQFVETDSIKLQIGDTIDLYHIDWHTEDATLMETLETEVLTDIYPMGVGSRYPGTLDIIVSDQVFQELVHSSEEIQMEVSNYLYINSSDPTETHQQIDELITGSMSIYNYHEMREQDGQFMLIMSIFVYGFIVLITLISVANIFNTISTSISLRKREFAMLKSVGMTPKSFRKMIHYESIFYGIKSLLYGLPISIGIMYLMYYFIADGFSFGFDIPWGSIIIVIIAVFSIVSVTMLYSTSKVRKENIIDTLKQENI</sequence>
<feature type="transmembrane region" description="Helical" evidence="7">
    <location>
        <begin position="335"/>
        <end position="365"/>
    </location>
</feature>
<feature type="transmembrane region" description="Helical" evidence="7">
    <location>
        <begin position="735"/>
        <end position="759"/>
    </location>
</feature>
<evidence type="ECO:0000259" key="9">
    <source>
        <dbReference type="Pfam" id="PF12704"/>
    </source>
</evidence>
<feature type="transmembrane region" description="Helical" evidence="7">
    <location>
        <begin position="460"/>
        <end position="480"/>
    </location>
</feature>
<feature type="transmembrane region" description="Helical" evidence="7">
    <location>
        <begin position="795"/>
        <end position="820"/>
    </location>
</feature>
<keyword evidence="5 7" id="KW-0472">Membrane</keyword>
<keyword evidence="11" id="KW-1185">Reference proteome</keyword>
<comment type="similarity">
    <text evidence="6">Belongs to the ABC-4 integral membrane protein family.</text>
</comment>
<dbReference type="InterPro" id="IPR003838">
    <property type="entry name" value="ABC3_permease_C"/>
</dbReference>
<feature type="domain" description="MacB-like periplasmic core" evidence="9">
    <location>
        <begin position="19"/>
        <end position="206"/>
    </location>
</feature>
<comment type="subcellular location">
    <subcellularLocation>
        <location evidence="1">Cell membrane</location>
        <topology evidence="1">Multi-pass membrane protein</topology>
    </subcellularLocation>
</comment>
<keyword evidence="2" id="KW-1003">Cell membrane</keyword>
<evidence type="ECO:0000256" key="3">
    <source>
        <dbReference type="ARBA" id="ARBA00022692"/>
    </source>
</evidence>
<dbReference type="InterPro" id="IPR025857">
    <property type="entry name" value="MacB_PCD"/>
</dbReference>
<evidence type="ECO:0000256" key="7">
    <source>
        <dbReference type="SAM" id="Phobius"/>
    </source>
</evidence>